<accession>A0A498L7J9</accession>
<organism evidence="2 3">
    <name type="scientific">Labeo rohita</name>
    <name type="common">Indian major carp</name>
    <name type="synonym">Cyprinus rohita</name>
    <dbReference type="NCBI Taxonomy" id="84645"/>
    <lineage>
        <taxon>Eukaryota</taxon>
        <taxon>Metazoa</taxon>
        <taxon>Chordata</taxon>
        <taxon>Craniata</taxon>
        <taxon>Vertebrata</taxon>
        <taxon>Euteleostomi</taxon>
        <taxon>Actinopterygii</taxon>
        <taxon>Neopterygii</taxon>
        <taxon>Teleostei</taxon>
        <taxon>Ostariophysi</taxon>
        <taxon>Cypriniformes</taxon>
        <taxon>Cyprinidae</taxon>
        <taxon>Labeoninae</taxon>
        <taxon>Labeonini</taxon>
        <taxon>Labeo</taxon>
    </lineage>
</organism>
<proteinExistence type="predicted"/>
<dbReference type="Proteomes" id="UP000290572">
    <property type="component" value="Unassembled WGS sequence"/>
</dbReference>
<dbReference type="EMBL" id="QBIY01013482">
    <property type="protein sequence ID" value="RXN03373.1"/>
    <property type="molecule type" value="Genomic_DNA"/>
</dbReference>
<protein>
    <submittedName>
        <fullName evidence="2">Leucine-rich repeat-containing 2</fullName>
    </submittedName>
</protein>
<feature type="region of interest" description="Disordered" evidence="1">
    <location>
        <begin position="210"/>
        <end position="243"/>
    </location>
</feature>
<reference evidence="2 3" key="1">
    <citation type="submission" date="2018-03" db="EMBL/GenBank/DDBJ databases">
        <title>Draft genome sequence of Rohu Carp (Labeo rohita).</title>
        <authorList>
            <person name="Das P."/>
            <person name="Kushwaha B."/>
            <person name="Joshi C.G."/>
            <person name="Kumar D."/>
            <person name="Nagpure N.S."/>
            <person name="Sahoo L."/>
            <person name="Das S.P."/>
            <person name="Bit A."/>
            <person name="Patnaik S."/>
            <person name="Meher P.K."/>
            <person name="Jayasankar P."/>
            <person name="Koringa P.G."/>
            <person name="Patel N.V."/>
            <person name="Hinsu A.T."/>
            <person name="Kumar R."/>
            <person name="Pandey M."/>
            <person name="Agarwal S."/>
            <person name="Srivastava S."/>
            <person name="Singh M."/>
            <person name="Iquebal M.A."/>
            <person name="Jaiswal S."/>
            <person name="Angadi U.B."/>
            <person name="Kumar N."/>
            <person name="Raza M."/>
            <person name="Shah T.M."/>
            <person name="Rai A."/>
            <person name="Jena J.K."/>
        </authorList>
    </citation>
    <scope>NUCLEOTIDE SEQUENCE [LARGE SCALE GENOMIC DNA]</scope>
    <source>
        <strain evidence="2">DASCIFA01</strain>
        <tissue evidence="2">Testis</tissue>
    </source>
</reference>
<comment type="caution">
    <text evidence="2">The sequence shown here is derived from an EMBL/GenBank/DDBJ whole genome shotgun (WGS) entry which is preliminary data.</text>
</comment>
<name>A0A498L7J9_LABRO</name>
<keyword evidence="3" id="KW-1185">Reference proteome</keyword>
<sequence length="288" mass="31016">MVTEMSYNPVRCLEVGVAKLKFFPSIKYWDENRNLKAKWNFKHSIELHQPSQMINLARVHDKYGVKKFWEEKIESHIERTGNEDSRMKSSALSKCVFFDNCCRRITHNPTCLVTTEVFRVVCILSLIHICTIAEDPKGPPLSAAETSVKAGDTSASIEICDVGEPSMAAVRTGEAGGFRVRLGRPHSVVAGVNNCPPTGDKSLLLASSATVNPAGKGGSRTIAEDPKGPPLSAAETSVKAGDTSASIEICDVGEPSMAAVRTGEAGNPTAADETTDRNPSITPEEAEE</sequence>
<dbReference type="AlphaFoldDB" id="A0A498L7J9"/>
<evidence type="ECO:0000256" key="1">
    <source>
        <dbReference type="SAM" id="MobiDB-lite"/>
    </source>
</evidence>
<evidence type="ECO:0000313" key="3">
    <source>
        <dbReference type="Proteomes" id="UP000290572"/>
    </source>
</evidence>
<feature type="region of interest" description="Disordered" evidence="1">
    <location>
        <begin position="255"/>
        <end position="288"/>
    </location>
</feature>
<gene>
    <name evidence="2" type="ORF">ROHU_013392</name>
</gene>
<evidence type="ECO:0000313" key="2">
    <source>
        <dbReference type="EMBL" id="RXN03373.1"/>
    </source>
</evidence>